<evidence type="ECO:0000313" key="2">
    <source>
        <dbReference type="Proteomes" id="UP000318720"/>
    </source>
</evidence>
<sequence>MPHRFRAAETGAAPRAGAVAAGLLLLLATACGSRLPESDFERRDTTTAAPQSREPLRVGIITSVT</sequence>
<dbReference type="EMBL" id="SPAZ01000263">
    <property type="protein sequence ID" value="TQE24032.1"/>
    <property type="molecule type" value="Genomic_DNA"/>
</dbReference>
<accession>A0AAE8VZ97</accession>
<name>A0AAE8VZ97_9ACTN</name>
<organism evidence="1 2">
    <name type="scientific">Streptomyces ipomoeae</name>
    <dbReference type="NCBI Taxonomy" id="103232"/>
    <lineage>
        <taxon>Bacteria</taxon>
        <taxon>Bacillati</taxon>
        <taxon>Actinomycetota</taxon>
        <taxon>Actinomycetes</taxon>
        <taxon>Kitasatosporales</taxon>
        <taxon>Streptomycetaceae</taxon>
        <taxon>Streptomyces</taxon>
    </lineage>
</organism>
<gene>
    <name evidence="1" type="ORF">Sipo8835_34055</name>
</gene>
<evidence type="ECO:0000313" key="1">
    <source>
        <dbReference type="EMBL" id="TQE24032.1"/>
    </source>
</evidence>
<reference evidence="1 2" key="1">
    <citation type="submission" date="2019-03" db="EMBL/GenBank/DDBJ databases">
        <title>Comparative genomic analyses of the sweetpotato soil rot pathogen, Streptomyces ipomoeae.</title>
        <authorList>
            <person name="Ruschel Soares N."/>
            <person name="Badger J.H."/>
            <person name="Huguet-Tapia J.C."/>
            <person name="Clark C.A."/>
            <person name="Pettis G.S."/>
        </authorList>
    </citation>
    <scope>NUCLEOTIDE SEQUENCE [LARGE SCALE GENOMIC DNA]</scope>
    <source>
        <strain evidence="1 2">88-35</strain>
    </source>
</reference>
<dbReference type="AlphaFoldDB" id="A0AAE8VZ97"/>
<dbReference type="Proteomes" id="UP000318720">
    <property type="component" value="Unassembled WGS sequence"/>
</dbReference>
<comment type="caution">
    <text evidence="1">The sequence shown here is derived from an EMBL/GenBank/DDBJ whole genome shotgun (WGS) entry which is preliminary data.</text>
</comment>
<feature type="non-terminal residue" evidence="1">
    <location>
        <position position="65"/>
    </location>
</feature>
<dbReference type="PROSITE" id="PS51257">
    <property type="entry name" value="PROKAR_LIPOPROTEIN"/>
    <property type="match status" value="1"/>
</dbReference>
<protein>
    <submittedName>
        <fullName evidence="1">Amino acid ABC transporter substrate-binding protein</fullName>
    </submittedName>
</protein>
<proteinExistence type="predicted"/>